<gene>
    <name evidence="2" type="ORF">JTE90_029459</name>
</gene>
<dbReference type="AlphaFoldDB" id="A0AAV6V407"/>
<dbReference type="EMBL" id="JAFNEN010000168">
    <property type="protein sequence ID" value="KAG8191016.1"/>
    <property type="molecule type" value="Genomic_DNA"/>
</dbReference>
<sequence>MQRDEWCESSCSGDGGMDEETCGDGDKSGGVGHTPFSVDDILDPEKFTGSSRYRECWTRSPDIFGRNGKDGLKGVNAPVTDQKVKYVSKILAIPDFEV</sequence>
<keyword evidence="3" id="KW-1185">Reference proteome</keyword>
<protein>
    <submittedName>
        <fullName evidence="2">Uncharacterized protein</fullName>
    </submittedName>
</protein>
<evidence type="ECO:0000313" key="3">
    <source>
        <dbReference type="Proteomes" id="UP000827092"/>
    </source>
</evidence>
<evidence type="ECO:0000313" key="2">
    <source>
        <dbReference type="EMBL" id="KAG8191016.1"/>
    </source>
</evidence>
<reference evidence="2 3" key="1">
    <citation type="journal article" date="2022" name="Nat. Ecol. Evol.">
        <title>A masculinizing supergene underlies an exaggerated male reproductive morph in a spider.</title>
        <authorList>
            <person name="Hendrickx F."/>
            <person name="De Corte Z."/>
            <person name="Sonet G."/>
            <person name="Van Belleghem S.M."/>
            <person name="Kostlbacher S."/>
            <person name="Vangestel C."/>
        </authorList>
    </citation>
    <scope>NUCLEOTIDE SEQUENCE [LARGE SCALE GENOMIC DNA]</scope>
    <source>
        <strain evidence="2">W744_W776</strain>
    </source>
</reference>
<accession>A0AAV6V407</accession>
<proteinExistence type="predicted"/>
<comment type="caution">
    <text evidence="2">The sequence shown here is derived from an EMBL/GenBank/DDBJ whole genome shotgun (WGS) entry which is preliminary data.</text>
</comment>
<organism evidence="2 3">
    <name type="scientific">Oedothorax gibbosus</name>
    <dbReference type="NCBI Taxonomy" id="931172"/>
    <lineage>
        <taxon>Eukaryota</taxon>
        <taxon>Metazoa</taxon>
        <taxon>Ecdysozoa</taxon>
        <taxon>Arthropoda</taxon>
        <taxon>Chelicerata</taxon>
        <taxon>Arachnida</taxon>
        <taxon>Araneae</taxon>
        <taxon>Araneomorphae</taxon>
        <taxon>Entelegynae</taxon>
        <taxon>Araneoidea</taxon>
        <taxon>Linyphiidae</taxon>
        <taxon>Erigoninae</taxon>
        <taxon>Oedothorax</taxon>
    </lineage>
</organism>
<evidence type="ECO:0000256" key="1">
    <source>
        <dbReference type="SAM" id="MobiDB-lite"/>
    </source>
</evidence>
<feature type="region of interest" description="Disordered" evidence="1">
    <location>
        <begin position="1"/>
        <end position="43"/>
    </location>
</feature>
<dbReference type="Proteomes" id="UP000827092">
    <property type="component" value="Unassembled WGS sequence"/>
</dbReference>
<name>A0AAV6V407_9ARAC</name>